<protein>
    <submittedName>
        <fullName evidence="2">Uncharacterized protein</fullName>
    </submittedName>
</protein>
<sequence>MIRPKKNCINKDHLEVTDDNSKTREFVKCNCLLHCSGSKLMDPRTFKKHQEEVAQFQIIASGSQSSSQIKGIRNKLDHVESSLGKRGKRRIRTVEHSSDDNDDNDSELSLSNSELMSERSGRQNCTSRILDDMILDGDDSDDSLTNEEGSGNRSLIDDDDRSSKASKTFTDDDYDLNENEVLIKQFTAPDFNDLDYESDHRYFNTNINYDDLWILLWIFKYQARFHFSDVTIDSLIKFFKIVLSDAD</sequence>
<evidence type="ECO:0000313" key="4">
    <source>
        <dbReference type="Proteomes" id="UP000247702"/>
    </source>
</evidence>
<gene>
    <name evidence="3" type="ORF">RCL2_002277700</name>
    <name evidence="2" type="ORF">RclHR1_06510009</name>
</gene>
<keyword evidence="4" id="KW-1185">Reference proteome</keyword>
<dbReference type="OrthoDB" id="2379551at2759"/>
<reference evidence="2 4" key="1">
    <citation type="submission" date="2017-11" db="EMBL/GenBank/DDBJ databases">
        <title>The genome of Rhizophagus clarus HR1 reveals common genetic basis of auxotrophy among arbuscular mycorrhizal fungi.</title>
        <authorList>
            <person name="Kobayashi Y."/>
        </authorList>
    </citation>
    <scope>NUCLEOTIDE SEQUENCE [LARGE SCALE GENOMIC DNA]</scope>
    <source>
        <strain evidence="2 4">HR1</strain>
    </source>
</reference>
<dbReference type="EMBL" id="BLAL01000246">
    <property type="protein sequence ID" value="GES96136.1"/>
    <property type="molecule type" value="Genomic_DNA"/>
</dbReference>
<dbReference type="Proteomes" id="UP000247702">
    <property type="component" value="Unassembled WGS sequence"/>
</dbReference>
<organism evidence="2 4">
    <name type="scientific">Rhizophagus clarus</name>
    <dbReference type="NCBI Taxonomy" id="94130"/>
    <lineage>
        <taxon>Eukaryota</taxon>
        <taxon>Fungi</taxon>
        <taxon>Fungi incertae sedis</taxon>
        <taxon>Mucoromycota</taxon>
        <taxon>Glomeromycotina</taxon>
        <taxon>Glomeromycetes</taxon>
        <taxon>Glomerales</taxon>
        <taxon>Glomeraceae</taxon>
        <taxon>Rhizophagus</taxon>
    </lineage>
</organism>
<feature type="compositionally biased region" description="Acidic residues" evidence="1">
    <location>
        <begin position="133"/>
        <end position="145"/>
    </location>
</feature>
<dbReference type="AlphaFoldDB" id="A0A2Z6SA79"/>
<accession>A0A2Z6SA79</accession>
<dbReference type="EMBL" id="BEXD01004039">
    <property type="protein sequence ID" value="GBC05942.1"/>
    <property type="molecule type" value="Genomic_DNA"/>
</dbReference>
<evidence type="ECO:0000256" key="1">
    <source>
        <dbReference type="SAM" id="MobiDB-lite"/>
    </source>
</evidence>
<evidence type="ECO:0000313" key="3">
    <source>
        <dbReference type="EMBL" id="GES96136.1"/>
    </source>
</evidence>
<comment type="caution">
    <text evidence="2">The sequence shown here is derived from an EMBL/GenBank/DDBJ whole genome shotgun (WGS) entry which is preliminary data.</text>
</comment>
<proteinExistence type="predicted"/>
<name>A0A2Z6SA79_9GLOM</name>
<evidence type="ECO:0000313" key="2">
    <source>
        <dbReference type="EMBL" id="GBC05942.1"/>
    </source>
</evidence>
<feature type="region of interest" description="Disordered" evidence="1">
    <location>
        <begin position="67"/>
        <end position="170"/>
    </location>
</feature>
<dbReference type="Proteomes" id="UP000615446">
    <property type="component" value="Unassembled WGS sequence"/>
</dbReference>
<reference evidence="3" key="2">
    <citation type="submission" date="2019-10" db="EMBL/GenBank/DDBJ databases">
        <title>Conservation and host-specific expression of non-tandemly repeated heterogenous ribosome RNA gene in arbuscular mycorrhizal fungi.</title>
        <authorList>
            <person name="Maeda T."/>
            <person name="Kobayashi Y."/>
            <person name="Nakagawa T."/>
            <person name="Ezawa T."/>
            <person name="Yamaguchi K."/>
            <person name="Bino T."/>
            <person name="Nishimoto Y."/>
            <person name="Shigenobu S."/>
            <person name="Kawaguchi M."/>
        </authorList>
    </citation>
    <scope>NUCLEOTIDE SEQUENCE</scope>
    <source>
        <strain evidence="3">HR1</strain>
    </source>
</reference>